<dbReference type="InterPro" id="IPR006037">
    <property type="entry name" value="RCK_C"/>
</dbReference>
<feature type="non-terminal residue" evidence="2">
    <location>
        <position position="1"/>
    </location>
</feature>
<dbReference type="Gene3D" id="3.30.70.1450">
    <property type="entry name" value="Regulator of K+ conductance, C-terminal domain"/>
    <property type="match status" value="1"/>
</dbReference>
<dbReference type="Pfam" id="PF02080">
    <property type="entry name" value="TrkA_C"/>
    <property type="match status" value="1"/>
</dbReference>
<proteinExistence type="predicted"/>
<dbReference type="InterPro" id="IPR036721">
    <property type="entry name" value="RCK_C_sf"/>
</dbReference>
<dbReference type="InterPro" id="IPR036291">
    <property type="entry name" value="NAD(P)-bd_dom_sf"/>
</dbReference>
<dbReference type="InterPro" id="IPR003148">
    <property type="entry name" value="RCK_N"/>
</dbReference>
<dbReference type="GO" id="GO:0008324">
    <property type="term" value="F:monoatomic cation transmembrane transporter activity"/>
    <property type="evidence" value="ECO:0007669"/>
    <property type="project" value="InterPro"/>
</dbReference>
<name>A0A3B0V8Q0_9ZZZZ</name>
<evidence type="ECO:0000259" key="1">
    <source>
        <dbReference type="PROSITE" id="PS51202"/>
    </source>
</evidence>
<gene>
    <name evidence="2" type="ORF">MNBD_BACTEROID06-299</name>
</gene>
<reference evidence="2" key="1">
    <citation type="submission" date="2018-06" db="EMBL/GenBank/DDBJ databases">
        <authorList>
            <person name="Zhirakovskaya E."/>
        </authorList>
    </citation>
    <scope>NUCLEOTIDE SEQUENCE</scope>
</reference>
<dbReference type="Pfam" id="PF02254">
    <property type="entry name" value="TrkA_N"/>
    <property type="match status" value="1"/>
</dbReference>
<dbReference type="PROSITE" id="PS51202">
    <property type="entry name" value="RCK_C"/>
    <property type="match status" value="1"/>
</dbReference>
<dbReference type="EMBL" id="UOES01000382">
    <property type="protein sequence ID" value="VAW28314.1"/>
    <property type="molecule type" value="Genomic_DNA"/>
</dbReference>
<evidence type="ECO:0000313" key="2">
    <source>
        <dbReference type="EMBL" id="VAW28314.1"/>
    </source>
</evidence>
<dbReference type="GO" id="GO:0006813">
    <property type="term" value="P:potassium ion transport"/>
    <property type="evidence" value="ECO:0007669"/>
    <property type="project" value="InterPro"/>
</dbReference>
<feature type="domain" description="RCK C-terminal" evidence="1">
    <location>
        <begin position="134"/>
        <end position="217"/>
    </location>
</feature>
<sequence length="217" mass="24256">FDGIKDVIIFGFEPQSVALARQLIESGWEVKMATLKHDINKDEYEDLNIFHISDLSLETLNKLDTKLSEAVVLMLTDKENLILCNLIYEHIGTSDVVVRLNQRHNFNKFHDLGALIVDPSTAIVSLLDHFVRSPQAASLLLGMESGQDTMDIQVLNTDIQGLLIRNLRLPADVIILSVKRRGNLIISHGYTRLRAGDTLTMVGSKKSLADVSLKFGY</sequence>
<dbReference type="AlphaFoldDB" id="A0A3B0V8Q0"/>
<dbReference type="InterPro" id="IPR050721">
    <property type="entry name" value="Trk_Ktr_HKT_K-transport"/>
</dbReference>
<dbReference type="PANTHER" id="PTHR43833">
    <property type="entry name" value="POTASSIUM CHANNEL PROTEIN 2-RELATED-RELATED"/>
    <property type="match status" value="1"/>
</dbReference>
<dbReference type="Gene3D" id="3.40.50.720">
    <property type="entry name" value="NAD(P)-binding Rossmann-like Domain"/>
    <property type="match status" value="1"/>
</dbReference>
<protein>
    <submittedName>
        <fullName evidence="2">Trk system potassium uptake protein TrkA</fullName>
    </submittedName>
</protein>
<organism evidence="2">
    <name type="scientific">hydrothermal vent metagenome</name>
    <dbReference type="NCBI Taxonomy" id="652676"/>
    <lineage>
        <taxon>unclassified sequences</taxon>
        <taxon>metagenomes</taxon>
        <taxon>ecological metagenomes</taxon>
    </lineage>
</organism>
<dbReference type="SUPFAM" id="SSF51735">
    <property type="entry name" value="NAD(P)-binding Rossmann-fold domains"/>
    <property type="match status" value="1"/>
</dbReference>
<dbReference type="SUPFAM" id="SSF116726">
    <property type="entry name" value="TrkA C-terminal domain-like"/>
    <property type="match status" value="1"/>
</dbReference>
<accession>A0A3B0V8Q0</accession>